<dbReference type="EMBL" id="CH473948">
    <property type="protein sequence ID" value="EDM06921.1"/>
    <property type="molecule type" value="Genomic_DNA"/>
</dbReference>
<protein>
    <submittedName>
        <fullName evidence="2">Casein kinase 1, delta, isoform CRA_d</fullName>
    </submittedName>
</protein>
<accession>A6HLL7</accession>
<evidence type="ECO:0000313" key="4">
    <source>
        <dbReference type="RGD" id="71031"/>
    </source>
</evidence>
<dbReference type="AlphaFoldDB" id="A6HLL7"/>
<evidence type="ECO:0000256" key="1">
    <source>
        <dbReference type="SAM" id="MobiDB-lite"/>
    </source>
</evidence>
<keyword evidence="2" id="KW-0418">Kinase</keyword>
<dbReference type="Proteomes" id="UP000234681">
    <property type="component" value="Chromosome 10"/>
</dbReference>
<evidence type="ECO:0000313" key="3">
    <source>
        <dbReference type="Proteomes" id="UP000234681"/>
    </source>
</evidence>
<dbReference type="GO" id="GO:0016301">
    <property type="term" value="F:kinase activity"/>
    <property type="evidence" value="ECO:0007669"/>
    <property type="project" value="UniProtKB-KW"/>
</dbReference>
<proteinExistence type="predicted"/>
<feature type="region of interest" description="Disordered" evidence="1">
    <location>
        <begin position="13"/>
        <end position="32"/>
    </location>
</feature>
<organism evidence="2 3">
    <name type="scientific">Rattus norvegicus</name>
    <name type="common">Rat</name>
    <dbReference type="NCBI Taxonomy" id="10116"/>
    <lineage>
        <taxon>Eukaryota</taxon>
        <taxon>Metazoa</taxon>
        <taxon>Chordata</taxon>
        <taxon>Craniata</taxon>
        <taxon>Vertebrata</taxon>
        <taxon>Euteleostomi</taxon>
        <taxon>Mammalia</taxon>
        <taxon>Eutheria</taxon>
        <taxon>Euarchontoglires</taxon>
        <taxon>Glires</taxon>
        <taxon>Rodentia</taxon>
        <taxon>Myomorpha</taxon>
        <taxon>Muroidea</taxon>
        <taxon>Muridae</taxon>
        <taxon>Murinae</taxon>
        <taxon>Rattus</taxon>
    </lineage>
</organism>
<sequence>MQMPLGFVIASQSQGAGCPRHHGLPRGTSGQRESTLKCQEAGDCLPDSRTFTSRKVWCHTPHDLQLDTSAGWAALPLAVRMPTCSSLPCAPDMKRQQDLSSPSEKWGAVHGCGSISLFFLSACGESYAGYLVPCGGLGSNGATMASPFFPEFLGSEHWPKVGGHTADV</sequence>
<dbReference type="RGD" id="71031">
    <property type="gene designation" value="Csnk1d"/>
</dbReference>
<gene>
    <name evidence="2 4" type="primary">Csnk1d</name>
    <name evidence="2" type="ORF">rCG_33134</name>
</gene>
<keyword evidence="2" id="KW-0808">Transferase</keyword>
<name>A6HLL7_RAT</name>
<reference evidence="2 3" key="1">
    <citation type="submission" date="2005-07" db="EMBL/GenBank/DDBJ databases">
        <authorList>
            <person name="Mural R.J."/>
            <person name="Li P.W."/>
            <person name="Adams M.D."/>
            <person name="Amanatides P.G."/>
            <person name="Baden-Tillson H."/>
            <person name="Barnstead M."/>
            <person name="Chin S.H."/>
            <person name="Dew I."/>
            <person name="Evans C.A."/>
            <person name="Ferriera S."/>
            <person name="Flanigan M."/>
            <person name="Fosler C."/>
            <person name="Glodek A."/>
            <person name="Gu Z."/>
            <person name="Holt R.A."/>
            <person name="Jennings D."/>
            <person name="Kraft C.L."/>
            <person name="Lu F."/>
            <person name="Nguyen T."/>
            <person name="Nusskern D.R."/>
            <person name="Pfannkoch C.M."/>
            <person name="Sitter C."/>
            <person name="Sutton G.G."/>
            <person name="Venter J.C."/>
            <person name="Wang Z."/>
            <person name="Woodage T."/>
            <person name="Zheng X.H."/>
            <person name="Zhong F."/>
        </authorList>
    </citation>
    <scope>NUCLEOTIDE SEQUENCE [LARGE SCALE GENOMIC DNA]</scope>
    <source>
        <strain>BN</strain>
        <strain evidence="3">Sprague-Dawley</strain>
    </source>
</reference>
<evidence type="ECO:0000313" key="2">
    <source>
        <dbReference type="EMBL" id="EDM06921.1"/>
    </source>
</evidence>